<feature type="compositionally biased region" description="Basic and acidic residues" evidence="4">
    <location>
        <begin position="632"/>
        <end position="645"/>
    </location>
</feature>
<dbReference type="InterPro" id="IPR036736">
    <property type="entry name" value="ACP-like_sf"/>
</dbReference>
<dbReference type="SUPFAM" id="SSF47336">
    <property type="entry name" value="ACP-like"/>
    <property type="match status" value="1"/>
</dbReference>
<dbReference type="AlphaFoldDB" id="Q0RMN6"/>
<accession>Q0RMN6</accession>
<dbReference type="InterPro" id="IPR029058">
    <property type="entry name" value="AB_hydrolase_fold"/>
</dbReference>
<dbReference type="Gene3D" id="3.30.559.30">
    <property type="entry name" value="Nonribosomal peptide synthetase, condensation domain"/>
    <property type="match status" value="1"/>
</dbReference>
<dbReference type="Gene3D" id="3.30.300.30">
    <property type="match status" value="1"/>
</dbReference>
<dbReference type="Gene3D" id="3.40.50.12780">
    <property type="entry name" value="N-terminal domain of ligase-like"/>
    <property type="match status" value="1"/>
</dbReference>
<evidence type="ECO:0000256" key="1">
    <source>
        <dbReference type="ARBA" id="ARBA00001957"/>
    </source>
</evidence>
<dbReference type="InterPro" id="IPR042099">
    <property type="entry name" value="ANL_N_sf"/>
</dbReference>
<name>Q0RMN6_FRAAA</name>
<dbReference type="InterPro" id="IPR001242">
    <property type="entry name" value="Condensation_dom"/>
</dbReference>
<dbReference type="Pfam" id="PF00550">
    <property type="entry name" value="PP-binding"/>
    <property type="match status" value="1"/>
</dbReference>
<dbReference type="GO" id="GO:0008610">
    <property type="term" value="P:lipid biosynthetic process"/>
    <property type="evidence" value="ECO:0007669"/>
    <property type="project" value="UniProtKB-ARBA"/>
</dbReference>
<feature type="compositionally biased region" description="Low complexity" evidence="4">
    <location>
        <begin position="483"/>
        <end position="497"/>
    </location>
</feature>
<dbReference type="InterPro" id="IPR045851">
    <property type="entry name" value="AMP-bd_C_sf"/>
</dbReference>
<dbReference type="STRING" id="326424.FRAAL2564"/>
<dbReference type="EMBL" id="CT573213">
    <property type="protein sequence ID" value="CAJ61211.1"/>
    <property type="molecule type" value="Genomic_DNA"/>
</dbReference>
<dbReference type="InterPro" id="IPR023213">
    <property type="entry name" value="CAT-like_dom_sf"/>
</dbReference>
<dbReference type="Gene3D" id="3.30.559.10">
    <property type="entry name" value="Chloramphenicol acetyltransferase-like domain"/>
    <property type="match status" value="1"/>
</dbReference>
<keyword evidence="3" id="KW-0597">Phosphoprotein</keyword>
<dbReference type="SUPFAM" id="SSF56801">
    <property type="entry name" value="Acetyl-CoA synthetase-like"/>
    <property type="match status" value="1"/>
</dbReference>
<dbReference type="PROSITE" id="PS50075">
    <property type="entry name" value="CARRIER"/>
    <property type="match status" value="1"/>
</dbReference>
<dbReference type="GO" id="GO:0003824">
    <property type="term" value="F:catalytic activity"/>
    <property type="evidence" value="ECO:0007669"/>
    <property type="project" value="InterPro"/>
</dbReference>
<dbReference type="eggNOG" id="COG1020">
    <property type="taxonomic scope" value="Bacteria"/>
</dbReference>
<dbReference type="GO" id="GO:0043041">
    <property type="term" value="P:amino acid activation for nonribosomal peptide biosynthetic process"/>
    <property type="evidence" value="ECO:0007669"/>
    <property type="project" value="TreeGrafter"/>
</dbReference>
<feature type="region of interest" description="Disordered" evidence="4">
    <location>
        <begin position="626"/>
        <end position="651"/>
    </location>
</feature>
<evidence type="ECO:0000259" key="5">
    <source>
        <dbReference type="PROSITE" id="PS50075"/>
    </source>
</evidence>
<dbReference type="FunFam" id="1.10.1200.10:FF:000005">
    <property type="entry name" value="Nonribosomal peptide synthetase 1"/>
    <property type="match status" value="1"/>
</dbReference>
<dbReference type="PANTHER" id="PTHR45527">
    <property type="entry name" value="NONRIBOSOMAL PEPTIDE SYNTHETASE"/>
    <property type="match status" value="1"/>
</dbReference>
<sequence>MICMRSFDATAAQKGLWLAENMAPETLNHALFMWDVDGELDAAAMASAFRHVLDEAEVLRVTFVDDGGDGLRQVARELGDWQSFFLDLSTEPDPPDAARAALADVVGRPFDLERDLLVRLGVIRLAPARSLVVIAYHHLVSDGYGAGGLFSRRLAEVYTALVRGTRVPGLPRRWDVETLAAEEAAYRASPAFREDTDFWREYLAAPVPVARVPRVALSEPMRHALSEPMSEADRWSPVAESIGMVSRTLSVARAEADEWAATARSLGVWMSSLLAAAAAVYFRHRLDQPEFHFSLAVGNRTGAMGTTPALAVNVVPLRARVSLDATFAQVADAMVDETYEISGHTACHYSEIQRAGGRGPTDRGSFGAVLNVVEFVEQPRFGDSPARYVGVTTGAFGELSIGIYSDGSADGDLLLRLDAPASLYSAGELGFMGAELLGYLRAVLAADAEQPIGTLNPVGVLDPVGEPASGSPPASVAGHRQQPTASGTPATAPAAPRRAPTVVDLFARQVERTPDAVAVVSADRSVTYRELDESSSRVAAALRRRRVEPETTVAVAMPRSADLVVALLAVVKAGGAYLAIDPTASAARIRSVAGGVPVGLLIADAGTADAPRAVLDVPAVSLDDLRGGGAGDDSRGGRDDLERGGDGTPVRSWPDALVTVLHGSGTDGTSTGVAVTHRNLAALVQDGRWREGARGAVLWQAPPDVDAFALQLWAPLVGGGRVVVAPPGELDADALVTARAAAQVHTVPLAADLLPTIAARRPACLADVREVWTGGDRVPAAAVERARAGCPELTIVTGFGPPETTGLAAGRRLTPDDPPVAAGDVGHPVDHVTLYVLGPGLVPVPPGVTGELYVAGPGVTRGYPGQSGRTATRFVPCPFGPRGARMYRTADRVRWAAGGGLEYMGPANGQIWIRGDTVEPAEVEEALAAHPDLAQAVVVARRDGAGEQRLVAYLVPAQSGAALGPDSSVAVAGPSSDDLRRFAAQRLTASAVPSVFVWVDRLPVAANGRVDQTSLPEPDFGHGTYRAPRNDTERTLARAFAEVLELERVSIDADFFDLGGNSLRAVRLVGLIRAELNLEVSIRTLFATRTIVGLSDKWEGLARSSRPALRRRTRAGALL</sequence>
<organism evidence="6 7">
    <name type="scientific">Frankia alni (strain DSM 45986 / CECT 9034 / ACN14a)</name>
    <dbReference type="NCBI Taxonomy" id="326424"/>
    <lineage>
        <taxon>Bacteria</taxon>
        <taxon>Bacillati</taxon>
        <taxon>Actinomycetota</taxon>
        <taxon>Actinomycetes</taxon>
        <taxon>Frankiales</taxon>
        <taxon>Frankiaceae</taxon>
        <taxon>Frankia</taxon>
    </lineage>
</organism>
<dbReference type="Pfam" id="PF00668">
    <property type="entry name" value="Condensation"/>
    <property type="match status" value="1"/>
</dbReference>
<keyword evidence="7" id="KW-1185">Reference proteome</keyword>
<feature type="region of interest" description="Disordered" evidence="4">
    <location>
        <begin position="463"/>
        <end position="497"/>
    </location>
</feature>
<dbReference type="KEGG" id="fal:FRAAL2564"/>
<evidence type="ECO:0000313" key="7">
    <source>
        <dbReference type="Proteomes" id="UP000000657"/>
    </source>
</evidence>
<dbReference type="PANTHER" id="PTHR45527:SF1">
    <property type="entry name" value="FATTY ACID SYNTHASE"/>
    <property type="match status" value="1"/>
</dbReference>
<dbReference type="InterPro" id="IPR006162">
    <property type="entry name" value="Ppantetheine_attach_site"/>
</dbReference>
<evidence type="ECO:0000256" key="3">
    <source>
        <dbReference type="ARBA" id="ARBA00022553"/>
    </source>
</evidence>
<dbReference type="Gene3D" id="3.40.50.1820">
    <property type="entry name" value="alpha/beta hydrolase"/>
    <property type="match status" value="1"/>
</dbReference>
<keyword evidence="2" id="KW-0596">Phosphopantetheine</keyword>
<dbReference type="PROSITE" id="PS00012">
    <property type="entry name" value="PHOSPHOPANTETHEINE"/>
    <property type="match status" value="1"/>
</dbReference>
<dbReference type="InterPro" id="IPR025110">
    <property type="entry name" value="AMP-bd_C"/>
</dbReference>
<dbReference type="Pfam" id="PF13193">
    <property type="entry name" value="AMP-binding_C"/>
    <property type="match status" value="1"/>
</dbReference>
<comment type="cofactor">
    <cofactor evidence="1">
        <name>pantetheine 4'-phosphate</name>
        <dbReference type="ChEBI" id="CHEBI:47942"/>
    </cofactor>
</comment>
<gene>
    <name evidence="6" type="ordered locus">FRAAL2564</name>
</gene>
<protein>
    <submittedName>
        <fullName evidence="6">Non ribosomal peptide synthetase</fullName>
    </submittedName>
</protein>
<dbReference type="InterPro" id="IPR000873">
    <property type="entry name" value="AMP-dep_synth/lig_dom"/>
</dbReference>
<feature type="domain" description="Carrier" evidence="5">
    <location>
        <begin position="1027"/>
        <end position="1102"/>
    </location>
</feature>
<evidence type="ECO:0000256" key="4">
    <source>
        <dbReference type="SAM" id="MobiDB-lite"/>
    </source>
</evidence>
<proteinExistence type="predicted"/>
<reference evidence="6 7" key="1">
    <citation type="journal article" date="2007" name="Genome Res.">
        <title>Genome characteristics of facultatively symbiotic Frankia sp. strains reflect host range and host plant biogeography.</title>
        <authorList>
            <person name="Normand P."/>
            <person name="Lapierre P."/>
            <person name="Tisa L.S."/>
            <person name="Gogarten J.P."/>
            <person name="Alloisio N."/>
            <person name="Bagnarol E."/>
            <person name="Bassi C.A."/>
            <person name="Berry A.M."/>
            <person name="Bickhart D.M."/>
            <person name="Choisne N."/>
            <person name="Couloux A."/>
            <person name="Cournoyer B."/>
            <person name="Cruveiller S."/>
            <person name="Daubin V."/>
            <person name="Demange N."/>
            <person name="Francino M.P."/>
            <person name="Goltsman E."/>
            <person name="Huang Y."/>
            <person name="Kopp O.R."/>
            <person name="Labarre L."/>
            <person name="Lapidus A."/>
            <person name="Lavire C."/>
            <person name="Marechal J."/>
            <person name="Martinez M."/>
            <person name="Mastronunzio J.E."/>
            <person name="Mullin B.C."/>
            <person name="Niemann J."/>
            <person name="Pujic P."/>
            <person name="Rawnsley T."/>
            <person name="Rouy Z."/>
            <person name="Schenowitz C."/>
            <person name="Sellstedt A."/>
            <person name="Tavares F."/>
            <person name="Tomkins J.P."/>
            <person name="Vallenet D."/>
            <person name="Valverde C."/>
            <person name="Wall L.G."/>
            <person name="Wang Y."/>
            <person name="Medigue C."/>
            <person name="Benson D.R."/>
        </authorList>
    </citation>
    <scope>NUCLEOTIDE SEQUENCE [LARGE SCALE GENOMIC DNA]</scope>
    <source>
        <strain evidence="7">DSM 45986 / CECT 9034 / ACN14a</strain>
    </source>
</reference>
<evidence type="ECO:0000256" key="2">
    <source>
        <dbReference type="ARBA" id="ARBA00022450"/>
    </source>
</evidence>
<dbReference type="InterPro" id="IPR009081">
    <property type="entry name" value="PP-bd_ACP"/>
</dbReference>
<dbReference type="GO" id="GO:0005737">
    <property type="term" value="C:cytoplasm"/>
    <property type="evidence" value="ECO:0007669"/>
    <property type="project" value="TreeGrafter"/>
</dbReference>
<dbReference type="GO" id="GO:0044550">
    <property type="term" value="P:secondary metabolite biosynthetic process"/>
    <property type="evidence" value="ECO:0007669"/>
    <property type="project" value="TreeGrafter"/>
</dbReference>
<dbReference type="Pfam" id="PF00501">
    <property type="entry name" value="AMP-binding"/>
    <property type="match status" value="1"/>
</dbReference>
<dbReference type="HOGENOM" id="CLU_000022_2_4_11"/>
<dbReference type="SUPFAM" id="SSF52777">
    <property type="entry name" value="CoA-dependent acyltransferases"/>
    <property type="match status" value="2"/>
</dbReference>
<evidence type="ECO:0000313" key="6">
    <source>
        <dbReference type="EMBL" id="CAJ61211.1"/>
    </source>
</evidence>
<dbReference type="GO" id="GO:0031177">
    <property type="term" value="F:phosphopantetheine binding"/>
    <property type="evidence" value="ECO:0007669"/>
    <property type="project" value="TreeGrafter"/>
</dbReference>
<dbReference type="Proteomes" id="UP000000657">
    <property type="component" value="Chromosome"/>
</dbReference>